<dbReference type="Pfam" id="PF00440">
    <property type="entry name" value="TetR_N"/>
    <property type="match status" value="1"/>
</dbReference>
<dbReference type="RefSeq" id="WP_145852248.1">
    <property type="nucleotide sequence ID" value="NZ_RPFW01000001.1"/>
</dbReference>
<name>A0A6P2CBQ3_9ACTN</name>
<evidence type="ECO:0000313" key="8">
    <source>
        <dbReference type="Proteomes" id="UP000460272"/>
    </source>
</evidence>
<gene>
    <name evidence="7" type="ORF">EAS64_01455</name>
</gene>
<dbReference type="PANTHER" id="PTHR30055">
    <property type="entry name" value="HTH-TYPE TRANSCRIPTIONAL REGULATOR RUTR"/>
    <property type="match status" value="1"/>
</dbReference>
<keyword evidence="3" id="KW-0804">Transcription</keyword>
<dbReference type="Gene3D" id="1.10.10.60">
    <property type="entry name" value="Homeodomain-like"/>
    <property type="match status" value="1"/>
</dbReference>
<dbReference type="InterPro" id="IPR001647">
    <property type="entry name" value="HTH_TetR"/>
</dbReference>
<dbReference type="EMBL" id="RPFW01000001">
    <property type="protein sequence ID" value="TVZ07371.1"/>
    <property type="molecule type" value="Genomic_DNA"/>
</dbReference>
<organism evidence="7 8">
    <name type="scientific">Trebonia kvetii</name>
    <dbReference type="NCBI Taxonomy" id="2480626"/>
    <lineage>
        <taxon>Bacteria</taxon>
        <taxon>Bacillati</taxon>
        <taxon>Actinomycetota</taxon>
        <taxon>Actinomycetes</taxon>
        <taxon>Streptosporangiales</taxon>
        <taxon>Treboniaceae</taxon>
        <taxon>Trebonia</taxon>
    </lineage>
</organism>
<dbReference type="SUPFAM" id="SSF46689">
    <property type="entry name" value="Homeodomain-like"/>
    <property type="match status" value="1"/>
</dbReference>
<dbReference type="Pfam" id="PF17754">
    <property type="entry name" value="TetR_C_14"/>
    <property type="match status" value="1"/>
</dbReference>
<evidence type="ECO:0000256" key="3">
    <source>
        <dbReference type="ARBA" id="ARBA00023163"/>
    </source>
</evidence>
<evidence type="ECO:0000256" key="5">
    <source>
        <dbReference type="SAM" id="Phobius"/>
    </source>
</evidence>
<dbReference type="Proteomes" id="UP000460272">
    <property type="component" value="Unassembled WGS sequence"/>
</dbReference>
<feature type="DNA-binding region" description="H-T-H motif" evidence="4">
    <location>
        <begin position="36"/>
        <end position="55"/>
    </location>
</feature>
<keyword evidence="5" id="KW-0812">Transmembrane</keyword>
<feature type="transmembrane region" description="Helical" evidence="5">
    <location>
        <begin position="150"/>
        <end position="168"/>
    </location>
</feature>
<keyword evidence="8" id="KW-1185">Reference proteome</keyword>
<evidence type="ECO:0000259" key="6">
    <source>
        <dbReference type="PROSITE" id="PS50977"/>
    </source>
</evidence>
<keyword evidence="2 4" id="KW-0238">DNA-binding</keyword>
<keyword evidence="1" id="KW-0805">Transcription regulation</keyword>
<feature type="domain" description="HTH tetR-type" evidence="6">
    <location>
        <begin position="13"/>
        <end position="73"/>
    </location>
</feature>
<protein>
    <submittedName>
        <fullName evidence="7">TetR family transcriptional regulator</fullName>
    </submittedName>
</protein>
<accession>A0A6P2CBQ3</accession>
<dbReference type="GO" id="GO:0000976">
    <property type="term" value="F:transcription cis-regulatory region binding"/>
    <property type="evidence" value="ECO:0007669"/>
    <property type="project" value="TreeGrafter"/>
</dbReference>
<dbReference type="AlphaFoldDB" id="A0A6P2CBQ3"/>
<dbReference type="PRINTS" id="PR00455">
    <property type="entry name" value="HTHTETR"/>
</dbReference>
<keyword evidence="5" id="KW-1133">Transmembrane helix</keyword>
<reference evidence="7 8" key="1">
    <citation type="submission" date="2018-11" db="EMBL/GenBank/DDBJ databases">
        <title>Trebonia kvetii gen.nov., sp.nov., a novel acidophilic actinobacterium, and proposal of the new actinobacterial family Treboniaceae fam. nov.</title>
        <authorList>
            <person name="Rapoport D."/>
            <person name="Sagova-Mareckova M."/>
            <person name="Sedlacek I."/>
            <person name="Provaznik J."/>
            <person name="Kralova S."/>
            <person name="Pavlinic D."/>
            <person name="Benes V."/>
            <person name="Kopecky J."/>
        </authorList>
    </citation>
    <scope>NUCLEOTIDE SEQUENCE [LARGE SCALE GENOMIC DNA]</scope>
    <source>
        <strain evidence="7 8">15Tr583</strain>
    </source>
</reference>
<evidence type="ECO:0000256" key="4">
    <source>
        <dbReference type="PROSITE-ProRule" id="PRU00335"/>
    </source>
</evidence>
<evidence type="ECO:0000256" key="1">
    <source>
        <dbReference type="ARBA" id="ARBA00023015"/>
    </source>
</evidence>
<proteinExistence type="predicted"/>
<dbReference type="InterPro" id="IPR050109">
    <property type="entry name" value="HTH-type_TetR-like_transc_reg"/>
</dbReference>
<evidence type="ECO:0000313" key="7">
    <source>
        <dbReference type="EMBL" id="TVZ07371.1"/>
    </source>
</evidence>
<dbReference type="GO" id="GO:0003700">
    <property type="term" value="F:DNA-binding transcription factor activity"/>
    <property type="evidence" value="ECO:0007669"/>
    <property type="project" value="TreeGrafter"/>
</dbReference>
<dbReference type="InterPro" id="IPR041347">
    <property type="entry name" value="MftR_C"/>
</dbReference>
<keyword evidence="5" id="KW-0472">Membrane</keyword>
<dbReference type="Gene3D" id="1.10.357.10">
    <property type="entry name" value="Tetracycline Repressor, domain 2"/>
    <property type="match status" value="1"/>
</dbReference>
<dbReference type="InterPro" id="IPR009057">
    <property type="entry name" value="Homeodomain-like_sf"/>
</dbReference>
<dbReference type="PANTHER" id="PTHR30055:SF238">
    <property type="entry name" value="MYCOFACTOCIN BIOSYNTHESIS TRANSCRIPTIONAL REGULATOR MFTR-RELATED"/>
    <property type="match status" value="1"/>
</dbReference>
<dbReference type="PROSITE" id="PS50977">
    <property type="entry name" value="HTH_TETR_2"/>
    <property type="match status" value="1"/>
</dbReference>
<comment type="caution">
    <text evidence="7">The sequence shown here is derived from an EMBL/GenBank/DDBJ whole genome shotgun (WGS) entry which is preliminary data.</text>
</comment>
<evidence type="ECO:0000256" key="2">
    <source>
        <dbReference type="ARBA" id="ARBA00023125"/>
    </source>
</evidence>
<sequence>MMAQAGLRERKKARTRASLREHALRLFREQGYEKTTVEQIAAAAEVSPSTFFRYFPTKEDLVLQDDMDTRIIEAFANQPKNLSPIAAIRAAVREAWDSFTPEEWEQIRQGAELSMHVPEIRARTVNEFARTINVLTEVLAGYTGRQADDFSIRVLAGAVVGVMMAVFLPEHFAADGSATTAYLGPHSVSAIDEALALLEQGLPL</sequence>
<dbReference type="OrthoDB" id="956698at2"/>